<dbReference type="InParanoid" id="A0A1Y2LQX7"/>
<feature type="transmembrane region" description="Helical" evidence="1">
    <location>
        <begin position="220"/>
        <end position="240"/>
    </location>
</feature>
<gene>
    <name evidence="2" type="ORF">B5807_08654</name>
</gene>
<keyword evidence="1" id="KW-0472">Membrane</keyword>
<evidence type="ECO:0000313" key="2">
    <source>
        <dbReference type="EMBL" id="OSS46346.1"/>
    </source>
</evidence>
<keyword evidence="3" id="KW-1185">Reference proteome</keyword>
<keyword evidence="1" id="KW-1133">Transmembrane helix</keyword>
<sequence>MVGDEHLPTLHLEELADGQFGRLDAALHRALVTDTFVPVFVDEPADDVRAVGVQSGERVLRLRRQVDDLALSIAGLISGLGGLRLRLHLSLRLACSDGALHRSRDDAAPLSGHPLAALLADLDKVLLEELESLPAGVLVSEHALEPLFHLAAPIADRQVRPVLRLAVVGIAPRDLQGQALQLGIEHQVLPRAVEHDRDRDLGAATGGVAARTGGRGWRDIAILIGLIGCGPFLATSLFFLLELLLTLELPVLTARLPALMAALLFKLIFRDLGLLDGGSGCFIGSDGRLAVGCGQRTPGLGWGCDDRGGTNAGCFFVHLNELAELCWSCVIGLTVICGRRVCGRRDKRRDAHTSRCIL</sequence>
<organism evidence="2 3">
    <name type="scientific">Epicoccum nigrum</name>
    <name type="common">Soil fungus</name>
    <name type="synonym">Epicoccum purpurascens</name>
    <dbReference type="NCBI Taxonomy" id="105696"/>
    <lineage>
        <taxon>Eukaryota</taxon>
        <taxon>Fungi</taxon>
        <taxon>Dikarya</taxon>
        <taxon>Ascomycota</taxon>
        <taxon>Pezizomycotina</taxon>
        <taxon>Dothideomycetes</taxon>
        <taxon>Pleosporomycetidae</taxon>
        <taxon>Pleosporales</taxon>
        <taxon>Pleosporineae</taxon>
        <taxon>Didymellaceae</taxon>
        <taxon>Epicoccum</taxon>
    </lineage>
</organism>
<proteinExistence type="predicted"/>
<evidence type="ECO:0000313" key="3">
    <source>
        <dbReference type="Proteomes" id="UP000193240"/>
    </source>
</evidence>
<dbReference type="Proteomes" id="UP000193240">
    <property type="component" value="Unassembled WGS sequence"/>
</dbReference>
<keyword evidence="1" id="KW-0812">Transmembrane</keyword>
<evidence type="ECO:0000256" key="1">
    <source>
        <dbReference type="SAM" id="Phobius"/>
    </source>
</evidence>
<name>A0A1Y2LQX7_EPING</name>
<reference evidence="2 3" key="1">
    <citation type="journal article" date="2017" name="Genome Announc.">
        <title>Genome sequence of the saprophytic ascomycete Epicoccum nigrum ICMP 19927 strain isolated from New Zealand.</title>
        <authorList>
            <person name="Fokin M."/>
            <person name="Fleetwood D."/>
            <person name="Weir B.S."/>
            <person name="Villas-Boas S.G."/>
        </authorList>
    </citation>
    <scope>NUCLEOTIDE SEQUENCE [LARGE SCALE GENOMIC DNA]</scope>
    <source>
        <strain evidence="2 3">ICMP 19927</strain>
    </source>
</reference>
<dbReference type="AlphaFoldDB" id="A0A1Y2LQX7"/>
<dbReference type="EMBL" id="KZ107851">
    <property type="protein sequence ID" value="OSS46346.1"/>
    <property type="molecule type" value="Genomic_DNA"/>
</dbReference>
<protein>
    <submittedName>
        <fullName evidence="2">Uncharacterized protein</fullName>
    </submittedName>
</protein>
<accession>A0A1Y2LQX7</accession>